<evidence type="ECO:0000313" key="3">
    <source>
        <dbReference type="Proteomes" id="UP000282184"/>
    </source>
</evidence>
<comment type="caution">
    <text evidence="2">The sequence shown here is derived from an EMBL/GenBank/DDBJ whole genome shotgun (WGS) entry which is preliminary data.</text>
</comment>
<dbReference type="InterPro" id="IPR046033">
    <property type="entry name" value="DUF5991"/>
</dbReference>
<sequence length="147" mass="16097">MMTLFLPLVTWVSLLTPAPAPAAGVQSWAGNYQYEETPVKALAGYSMAMMWKLSLQPQAGGALGGQLGVEGQQTFMQMKVRASGSPTDAQIIFVQGIEGQGYQQLKPGDVLLRLHKAPNGKVQTYWVKLKPRLLETYKDGQVAFVRK</sequence>
<accession>A0A3S0IQ35</accession>
<name>A0A3S0IQ35_9BACT</name>
<dbReference type="AlphaFoldDB" id="A0A3S0IQ35"/>
<feature type="signal peptide" evidence="1">
    <location>
        <begin position="1"/>
        <end position="22"/>
    </location>
</feature>
<keyword evidence="1" id="KW-0732">Signal</keyword>
<evidence type="ECO:0000256" key="1">
    <source>
        <dbReference type="SAM" id="SignalP"/>
    </source>
</evidence>
<evidence type="ECO:0008006" key="4">
    <source>
        <dbReference type="Google" id="ProtNLM"/>
    </source>
</evidence>
<keyword evidence="3" id="KW-1185">Reference proteome</keyword>
<reference evidence="2 3" key="1">
    <citation type="submission" date="2018-12" db="EMBL/GenBank/DDBJ databases">
        <title>Hymenobacter gummosus sp. nov., isolated from a spring.</title>
        <authorList>
            <person name="Nie L."/>
        </authorList>
    </citation>
    <scope>NUCLEOTIDE SEQUENCE [LARGE SCALE GENOMIC DNA]</scope>
    <source>
        <strain evidence="2 3">KCTC 52166</strain>
    </source>
</reference>
<dbReference type="Pfam" id="PF19453">
    <property type="entry name" value="DUF5991"/>
    <property type="match status" value="1"/>
</dbReference>
<gene>
    <name evidence="2" type="ORF">EJV47_06800</name>
</gene>
<protein>
    <recommendedName>
        <fullName evidence="4">PDZ domain-containing protein</fullName>
    </recommendedName>
</protein>
<feature type="chain" id="PRO_5018600638" description="PDZ domain-containing protein" evidence="1">
    <location>
        <begin position="23"/>
        <end position="147"/>
    </location>
</feature>
<dbReference type="OrthoDB" id="879384at2"/>
<proteinExistence type="predicted"/>
<dbReference type="EMBL" id="RXOF01000003">
    <property type="protein sequence ID" value="RTQ51504.1"/>
    <property type="molecule type" value="Genomic_DNA"/>
</dbReference>
<evidence type="ECO:0000313" key="2">
    <source>
        <dbReference type="EMBL" id="RTQ51504.1"/>
    </source>
</evidence>
<organism evidence="2 3">
    <name type="scientific">Hymenobacter gummosus</name>
    <dbReference type="NCBI Taxonomy" id="1776032"/>
    <lineage>
        <taxon>Bacteria</taxon>
        <taxon>Pseudomonadati</taxon>
        <taxon>Bacteroidota</taxon>
        <taxon>Cytophagia</taxon>
        <taxon>Cytophagales</taxon>
        <taxon>Hymenobacteraceae</taxon>
        <taxon>Hymenobacter</taxon>
    </lineage>
</organism>
<dbReference type="RefSeq" id="WP_126692396.1">
    <property type="nucleotide sequence ID" value="NZ_RXOF01000003.1"/>
</dbReference>
<dbReference type="Proteomes" id="UP000282184">
    <property type="component" value="Unassembled WGS sequence"/>
</dbReference>